<dbReference type="InterPro" id="IPR051133">
    <property type="entry name" value="Adapter_Engulfment-Domain"/>
</dbReference>
<feature type="compositionally biased region" description="Low complexity" evidence="1">
    <location>
        <begin position="304"/>
        <end position="321"/>
    </location>
</feature>
<dbReference type="InterPro" id="IPR006020">
    <property type="entry name" value="PTB/PI_dom"/>
</dbReference>
<reference evidence="3 4" key="1">
    <citation type="journal article" date="2021" name="Elife">
        <title>Chloroplast acquisition without the gene transfer in kleptoplastic sea slugs, Plakobranchus ocellatus.</title>
        <authorList>
            <person name="Maeda T."/>
            <person name="Takahashi S."/>
            <person name="Yoshida T."/>
            <person name="Shimamura S."/>
            <person name="Takaki Y."/>
            <person name="Nagai Y."/>
            <person name="Toyoda A."/>
            <person name="Suzuki Y."/>
            <person name="Arimoto A."/>
            <person name="Ishii H."/>
            <person name="Satoh N."/>
            <person name="Nishiyama T."/>
            <person name="Hasebe M."/>
            <person name="Maruyama T."/>
            <person name="Minagawa J."/>
            <person name="Obokata J."/>
            <person name="Shigenobu S."/>
        </authorList>
    </citation>
    <scope>NUCLEOTIDE SEQUENCE [LARGE SCALE GENOMIC DNA]</scope>
</reference>
<feature type="region of interest" description="Disordered" evidence="1">
    <location>
        <begin position="92"/>
        <end position="130"/>
    </location>
</feature>
<protein>
    <submittedName>
        <fullName evidence="3">Protein fam43a</fullName>
    </submittedName>
</protein>
<feature type="region of interest" description="Disordered" evidence="1">
    <location>
        <begin position="213"/>
        <end position="237"/>
    </location>
</feature>
<dbReference type="SUPFAM" id="SSF50729">
    <property type="entry name" value="PH domain-like"/>
    <property type="match status" value="2"/>
</dbReference>
<feature type="compositionally biased region" description="Basic and acidic residues" evidence="1">
    <location>
        <begin position="261"/>
        <end position="272"/>
    </location>
</feature>
<feature type="domain" description="PID" evidence="2">
    <location>
        <begin position="133"/>
        <end position="227"/>
    </location>
</feature>
<evidence type="ECO:0000313" key="4">
    <source>
        <dbReference type="Proteomes" id="UP000735302"/>
    </source>
</evidence>
<feature type="region of interest" description="Disordered" evidence="1">
    <location>
        <begin position="257"/>
        <end position="281"/>
    </location>
</feature>
<evidence type="ECO:0000313" key="3">
    <source>
        <dbReference type="EMBL" id="GFO23722.1"/>
    </source>
</evidence>
<feature type="compositionally biased region" description="Basic and acidic residues" evidence="1">
    <location>
        <begin position="94"/>
        <end position="108"/>
    </location>
</feature>
<dbReference type="PANTHER" id="PTHR11232">
    <property type="entry name" value="PHOSPHOTYROSINE INTERACTION DOMAIN-CONTAINING FAMILY MEMBER"/>
    <property type="match status" value="1"/>
</dbReference>
<organism evidence="3 4">
    <name type="scientific">Plakobranchus ocellatus</name>
    <dbReference type="NCBI Taxonomy" id="259542"/>
    <lineage>
        <taxon>Eukaryota</taxon>
        <taxon>Metazoa</taxon>
        <taxon>Spiralia</taxon>
        <taxon>Lophotrochozoa</taxon>
        <taxon>Mollusca</taxon>
        <taxon>Gastropoda</taxon>
        <taxon>Heterobranchia</taxon>
        <taxon>Euthyneura</taxon>
        <taxon>Panpulmonata</taxon>
        <taxon>Sacoglossa</taxon>
        <taxon>Placobranchoidea</taxon>
        <taxon>Plakobranchidae</taxon>
        <taxon>Plakobranchus</taxon>
    </lineage>
</organism>
<gene>
    <name evidence="3" type="ORF">PoB_005022700</name>
</gene>
<dbReference type="EMBL" id="BLXT01005513">
    <property type="protein sequence ID" value="GFO23722.1"/>
    <property type="molecule type" value="Genomic_DNA"/>
</dbReference>
<feature type="region of interest" description="Disordered" evidence="1">
    <location>
        <begin position="299"/>
        <end position="344"/>
    </location>
</feature>
<comment type="caution">
    <text evidence="3">The sequence shown here is derived from an EMBL/GenBank/DDBJ whole genome shotgun (WGS) entry which is preliminary data.</text>
</comment>
<accession>A0AAV4BX65</accession>
<sequence length="344" mass="38028">MFGWKKDRAHISDEEPTFHVRYLGCTETYIPLGPGCASRHVQKLWDNAPSERHLNQVSVKLGLGGIWLEGTASESFSVPVLKKACSGNFPYQEGKSKSKEANRGRDQIHLNSFKTTSTADKNKNEKGNSVSKRHFKMEDVSFCAADKSVNDRIFCWISRCKHELVERGRESNGTIGPLEVHAVLCSTVGKAETMAAVTSRAFHLAYKEWRAEQQRETRRQQHRKMSTATEGDSDHVDGTDCVDTVRVDFCAKLQQAHKSHTTSDNKNSETHSSDQNGNGSAIADSAEYFNRNRTCKSAESTLVSSSSSSSSIGPTASQRSSASDRSKSTHGDIYQTARDARSAN</sequence>
<feature type="compositionally biased region" description="Polar residues" evidence="1">
    <location>
        <begin position="109"/>
        <end position="119"/>
    </location>
</feature>
<dbReference type="Pfam" id="PF14719">
    <property type="entry name" value="PID_2"/>
    <property type="match status" value="1"/>
</dbReference>
<dbReference type="PANTHER" id="PTHR11232:SF74">
    <property type="entry name" value="PTB DOMAIN-CONTAINING ADAPTER PROTEIN CED-6-LIKE PROTEIN"/>
    <property type="match status" value="1"/>
</dbReference>
<evidence type="ECO:0000256" key="1">
    <source>
        <dbReference type="SAM" id="MobiDB-lite"/>
    </source>
</evidence>
<dbReference type="Gene3D" id="2.30.29.30">
    <property type="entry name" value="Pleckstrin-homology domain (PH domain)/Phosphotyrosine-binding domain (PTB)"/>
    <property type="match status" value="1"/>
</dbReference>
<proteinExistence type="predicted"/>
<dbReference type="Proteomes" id="UP000735302">
    <property type="component" value="Unassembled WGS sequence"/>
</dbReference>
<dbReference type="InterPro" id="IPR011993">
    <property type="entry name" value="PH-like_dom_sf"/>
</dbReference>
<evidence type="ECO:0000259" key="2">
    <source>
        <dbReference type="Pfam" id="PF14719"/>
    </source>
</evidence>
<name>A0AAV4BX65_9GAST</name>
<dbReference type="AlphaFoldDB" id="A0AAV4BX65"/>
<keyword evidence="4" id="KW-1185">Reference proteome</keyword>